<evidence type="ECO:0000313" key="4">
    <source>
        <dbReference type="Proteomes" id="UP001177592"/>
    </source>
</evidence>
<evidence type="ECO:0000313" key="2">
    <source>
        <dbReference type="EMBL" id="WGM08120.1"/>
    </source>
</evidence>
<dbReference type="Proteomes" id="UP001177592">
    <property type="component" value="Plasmid paNv_CAN1"/>
</dbReference>
<dbReference type="Proteomes" id="UP000295134">
    <property type="component" value="Plasmid pArsFIN2"/>
</dbReference>
<proteinExistence type="predicted"/>
<accession>A0A4P7L3C6</accession>
<dbReference type="EMBL" id="CP038614">
    <property type="protein sequence ID" value="QBY45600.1"/>
    <property type="molecule type" value="Genomic_DNA"/>
</dbReference>
<sequence>MIEIPNHQELVISEFCRPFIAHKIISYDEPFFVERRRYAQTHIPDIPILTVEEDEVARAIFMMQQREKTFAENNTNKEEL</sequence>
<dbReference type="GeneID" id="39750889"/>
<dbReference type="AlphaFoldDB" id="A0A4P7L3C6"/>
<name>A0A4P7L3C6_9GAMM</name>
<dbReference type="EMBL" id="CP123524">
    <property type="protein sequence ID" value="WGM08120.1"/>
    <property type="molecule type" value="Genomic_DNA"/>
</dbReference>
<evidence type="ECO:0000313" key="1">
    <source>
        <dbReference type="EMBL" id="QBY45600.1"/>
    </source>
</evidence>
<evidence type="ECO:0000313" key="3">
    <source>
        <dbReference type="Proteomes" id="UP000295134"/>
    </source>
</evidence>
<keyword evidence="4" id="KW-1185">Reference proteome</keyword>
<gene>
    <name evidence="1" type="ORF">ArsFIN_42110</name>
    <name evidence="2" type="ORF">QE258_21570</name>
</gene>
<geneLocation type="plasmid" evidence="1">
    <name>pArsFIN2</name>
</geneLocation>
<protein>
    <submittedName>
        <fullName evidence="1">Uncharacterized protein</fullName>
    </submittedName>
</protein>
<geneLocation type="plasmid" evidence="3">
    <name>parsfin2</name>
</geneLocation>
<reference evidence="1 3" key="1">
    <citation type="submission" date="2019-03" db="EMBL/GenBank/DDBJ databases">
        <title>Long-read sequencing reveals hyperdense prophage content in a complex bacterial symbiont genome.</title>
        <authorList>
            <person name="Frost C.L."/>
            <person name="Siozios S."/>
            <person name="Nadal-Jimenez P."/>
            <person name="Brockhurst M.A."/>
            <person name="King K.C."/>
            <person name="Darby A.C."/>
            <person name="Hurst G.D.D."/>
        </authorList>
    </citation>
    <scope>NUCLEOTIDE SEQUENCE [LARGE SCALE GENOMIC DNA]</scope>
    <source>
        <strain evidence="1 3">FIN</strain>
        <plasmid evidence="3">parsfin2</plasmid>
        <plasmid evidence="1">pArsFIN2</plasmid>
    </source>
</reference>
<organism evidence="1 3">
    <name type="scientific">Arsenophonus nasoniae</name>
    <name type="common">son-killer infecting Nasonia vitripennis</name>
    <dbReference type="NCBI Taxonomy" id="638"/>
    <lineage>
        <taxon>Bacteria</taxon>
        <taxon>Pseudomonadati</taxon>
        <taxon>Pseudomonadota</taxon>
        <taxon>Gammaproteobacteria</taxon>
        <taxon>Enterobacterales</taxon>
        <taxon>Morganellaceae</taxon>
        <taxon>Arsenophonus</taxon>
    </lineage>
</organism>
<keyword evidence="1" id="KW-0614">Plasmid</keyword>
<dbReference type="KEGG" id="ans:ArsFIN_42110"/>
<geneLocation type="plasmid" evidence="2 4">
    <name>paNv_CAN1</name>
</geneLocation>
<dbReference type="RefSeq" id="WP_135678264.1">
    <property type="nucleotide sequence ID" value="NZ_CP038614.1"/>
</dbReference>
<reference evidence="2" key="2">
    <citation type="submission" date="2023-04" db="EMBL/GenBank/DDBJ databases">
        <title>Genome dynamics across the evolutionary transition to endosymbiosis.</title>
        <authorList>
            <person name="Siozios S."/>
            <person name="Nadal-Jimenez P."/>
            <person name="Azagi T."/>
            <person name="Sprong H."/>
            <person name="Frost C.L."/>
            <person name="Parratt S.R."/>
            <person name="Taylor G."/>
            <person name="Brettell L."/>
            <person name="Lew K.C."/>
            <person name="Croft L."/>
            <person name="King K.C."/>
            <person name="Brockhurst M.A."/>
            <person name="Hypsa V."/>
            <person name="Novakova E."/>
            <person name="Darby A.C."/>
            <person name="Hurst G.D.D."/>
        </authorList>
    </citation>
    <scope>NUCLEOTIDE SEQUENCE</scope>
    <source>
        <strain evidence="2">ANv_CAN</strain>
        <plasmid evidence="2">paNv_CAN1</plasmid>
    </source>
</reference>